<evidence type="ECO:0000256" key="2">
    <source>
        <dbReference type="ARBA" id="ARBA00022801"/>
    </source>
</evidence>
<dbReference type="SMART" id="SM00487">
    <property type="entry name" value="DEXDc"/>
    <property type="match status" value="1"/>
</dbReference>
<feature type="domain" description="Helicase ATP-binding" evidence="5">
    <location>
        <begin position="32"/>
        <end position="199"/>
    </location>
</feature>
<dbReference type="SUPFAM" id="SSF52540">
    <property type="entry name" value="P-loop containing nucleoside triphosphate hydrolases"/>
    <property type="match status" value="1"/>
</dbReference>
<dbReference type="Pfam" id="PF00271">
    <property type="entry name" value="Helicase_C"/>
    <property type="match status" value="1"/>
</dbReference>
<dbReference type="InterPro" id="IPR001650">
    <property type="entry name" value="Helicase_C-like"/>
</dbReference>
<protein>
    <submittedName>
        <fullName evidence="8">DEAD/DEAH box helicase domain protein</fullName>
    </submittedName>
</protein>
<comment type="caution">
    <text evidence="8">The sequence shown here is derived from an EMBL/GenBank/DDBJ whole genome shotgun (WGS) entry which is preliminary data.</text>
</comment>
<evidence type="ECO:0000259" key="5">
    <source>
        <dbReference type="PROSITE" id="PS51192"/>
    </source>
</evidence>
<dbReference type="PROSITE" id="PS51192">
    <property type="entry name" value="HELICASE_ATP_BIND_1"/>
    <property type="match status" value="1"/>
</dbReference>
<dbReference type="EMBL" id="ADZX01000791">
    <property type="protein sequence ID" value="EFK95390.1"/>
    <property type="molecule type" value="Genomic_DNA"/>
</dbReference>
<dbReference type="CDD" id="cd18787">
    <property type="entry name" value="SF2_C_DEAD"/>
    <property type="match status" value="1"/>
</dbReference>
<dbReference type="PROSITE" id="PS51195">
    <property type="entry name" value="Q_MOTIF"/>
    <property type="match status" value="1"/>
</dbReference>
<accession>D9PM34</accession>
<feature type="domain" description="DEAD-box RNA helicase Q" evidence="7">
    <location>
        <begin position="1"/>
        <end position="29"/>
    </location>
</feature>
<keyword evidence="2" id="KW-0378">Hydrolase</keyword>
<dbReference type="InterPro" id="IPR011545">
    <property type="entry name" value="DEAD/DEAH_box_helicase_dom"/>
</dbReference>
<reference evidence="8" key="2">
    <citation type="journal article" date="2011" name="Microb. Ecol.">
        <title>Taxonomic and Functional Metagenomic Profiling of the Microbial Community in the Anoxic Sediment of a Sub-saline Shallow Lake (Laguna de Carrizo, Central Spain).</title>
        <authorList>
            <person name="Ferrer M."/>
            <person name="Guazzaroni M.E."/>
            <person name="Richter M."/>
            <person name="Garcia-Salamanca A."/>
            <person name="Yarza P."/>
            <person name="Suarez-Suarez A."/>
            <person name="Solano J."/>
            <person name="Alcaide M."/>
            <person name="van Dillewijn P."/>
            <person name="Molina-Henares M.A."/>
            <person name="Lopez-Cortes N."/>
            <person name="Al-Ramahi Y."/>
            <person name="Guerrero C."/>
            <person name="Acosta A."/>
            <person name="de Eugenio L.I."/>
            <person name="Martinez V."/>
            <person name="Marques S."/>
            <person name="Rojo F."/>
            <person name="Santero E."/>
            <person name="Genilloud O."/>
            <person name="Perez-Perez J."/>
            <person name="Rossello-Mora R."/>
            <person name="Ramos J.L."/>
        </authorList>
    </citation>
    <scope>NUCLEOTIDE SEQUENCE</scope>
</reference>
<evidence type="ECO:0000256" key="1">
    <source>
        <dbReference type="ARBA" id="ARBA00022741"/>
    </source>
</evidence>
<keyword evidence="3 8" id="KW-0347">Helicase</keyword>
<dbReference type="PANTHER" id="PTHR47959">
    <property type="entry name" value="ATP-DEPENDENT RNA HELICASE RHLE-RELATED"/>
    <property type="match status" value="1"/>
</dbReference>
<dbReference type="PANTHER" id="PTHR47959:SF13">
    <property type="entry name" value="ATP-DEPENDENT RNA HELICASE RHLE"/>
    <property type="match status" value="1"/>
</dbReference>
<dbReference type="InterPro" id="IPR044742">
    <property type="entry name" value="DEAD/DEAH_RhlB"/>
</dbReference>
<keyword evidence="1" id="KW-0547">Nucleotide-binding</keyword>
<gene>
    <name evidence="8" type="ORF">LDC_2612</name>
</gene>
<dbReference type="PROSITE" id="PS00039">
    <property type="entry name" value="DEAD_ATP_HELICASE"/>
    <property type="match status" value="1"/>
</dbReference>
<evidence type="ECO:0000259" key="6">
    <source>
        <dbReference type="PROSITE" id="PS51194"/>
    </source>
</evidence>
<name>D9PM34_9ZZZZ</name>
<evidence type="ECO:0000256" key="3">
    <source>
        <dbReference type="ARBA" id="ARBA00022806"/>
    </source>
</evidence>
<sequence>MQFTELNIPAEILKAISEQGYTKPTTIQEKSIPLLIEGKDIVGQSETGSGKTAAFGIPLLIKVIPQKGIQGLILTPTRELCIQVSDALKSYAKYMNVKITPVFGGVGIGNQIQAMKNTNIIVATPGRLLDLMQRGLRLTSVKYLVLDEADRMLDMGFIHDVEQIIRQTTANRQTILFSATLAPSIRGIIHKYMKNPALIQAKTHVDTSLLLEKSYQIQTHEKFSLLTHCLKHETNGIALVFCATRRNCDKISKNLRAQHIDAIAIHGGLSQNKRIDTINKLHKRGAGILIATDVASRGLHINNISHVYNYDIPKVPDDYVHRIGRTARAGAKGTAITFTTPQDYREFKNIMRHINREIKTAQTPAFEKVALVTNQEQEFSQGENRFKKRGQFWKRRRR</sequence>
<dbReference type="GO" id="GO:0005524">
    <property type="term" value="F:ATP binding"/>
    <property type="evidence" value="ECO:0007669"/>
    <property type="project" value="UniProtKB-KW"/>
</dbReference>
<keyword evidence="4" id="KW-0067">ATP-binding</keyword>
<dbReference type="Pfam" id="PF00270">
    <property type="entry name" value="DEAD"/>
    <property type="match status" value="1"/>
</dbReference>
<evidence type="ECO:0000313" key="8">
    <source>
        <dbReference type="EMBL" id="EFK95390.1"/>
    </source>
</evidence>
<dbReference type="InterPro" id="IPR014014">
    <property type="entry name" value="RNA_helicase_DEAD_Q_motif"/>
</dbReference>
<dbReference type="GO" id="GO:0005829">
    <property type="term" value="C:cytosol"/>
    <property type="evidence" value="ECO:0007669"/>
    <property type="project" value="TreeGrafter"/>
</dbReference>
<evidence type="ECO:0000256" key="4">
    <source>
        <dbReference type="ARBA" id="ARBA00022840"/>
    </source>
</evidence>
<reference evidence="8" key="1">
    <citation type="submission" date="2010-07" db="EMBL/GenBank/DDBJ databases">
        <authorList>
            <consortium name="CONSOLIDER consortium CSD2007-00005"/>
            <person name="Guazzaroni M.-E."/>
            <person name="Richter M."/>
            <person name="Garcia-Salamanca A."/>
            <person name="Yarza P."/>
            <person name="Ferrer M."/>
        </authorList>
    </citation>
    <scope>NUCLEOTIDE SEQUENCE</scope>
</reference>
<dbReference type="InterPro" id="IPR014001">
    <property type="entry name" value="Helicase_ATP-bd"/>
</dbReference>
<dbReference type="CDD" id="cd00268">
    <property type="entry name" value="DEADc"/>
    <property type="match status" value="1"/>
</dbReference>
<evidence type="ECO:0000259" key="7">
    <source>
        <dbReference type="PROSITE" id="PS51195"/>
    </source>
</evidence>
<feature type="domain" description="Helicase C-terminal" evidence="6">
    <location>
        <begin position="224"/>
        <end position="370"/>
    </location>
</feature>
<dbReference type="SMART" id="SM00490">
    <property type="entry name" value="HELICc"/>
    <property type="match status" value="1"/>
</dbReference>
<proteinExistence type="predicted"/>
<dbReference type="GO" id="GO:0003676">
    <property type="term" value="F:nucleic acid binding"/>
    <property type="evidence" value="ECO:0007669"/>
    <property type="project" value="InterPro"/>
</dbReference>
<dbReference type="InterPro" id="IPR000629">
    <property type="entry name" value="RNA-helicase_DEAD-box_CS"/>
</dbReference>
<organism evidence="8">
    <name type="scientific">sediment metagenome</name>
    <dbReference type="NCBI Taxonomy" id="749907"/>
    <lineage>
        <taxon>unclassified sequences</taxon>
        <taxon>metagenomes</taxon>
        <taxon>ecological metagenomes</taxon>
    </lineage>
</organism>
<dbReference type="PROSITE" id="PS51194">
    <property type="entry name" value="HELICASE_CTER"/>
    <property type="match status" value="1"/>
</dbReference>
<dbReference type="InterPro" id="IPR050079">
    <property type="entry name" value="DEAD_box_RNA_helicase"/>
</dbReference>
<dbReference type="Gene3D" id="3.40.50.300">
    <property type="entry name" value="P-loop containing nucleotide triphosphate hydrolases"/>
    <property type="match status" value="2"/>
</dbReference>
<dbReference type="GO" id="GO:0016787">
    <property type="term" value="F:hydrolase activity"/>
    <property type="evidence" value="ECO:0007669"/>
    <property type="project" value="UniProtKB-KW"/>
</dbReference>
<dbReference type="AlphaFoldDB" id="D9PM34"/>
<dbReference type="InterPro" id="IPR027417">
    <property type="entry name" value="P-loop_NTPase"/>
</dbReference>
<dbReference type="GO" id="GO:0003724">
    <property type="term" value="F:RNA helicase activity"/>
    <property type="evidence" value="ECO:0007669"/>
    <property type="project" value="InterPro"/>
</dbReference>